<comment type="caution">
    <text evidence="3">The sequence shown here is derived from an EMBL/GenBank/DDBJ whole genome shotgun (WGS) entry which is preliminary data.</text>
</comment>
<dbReference type="PRINTS" id="PR00111">
    <property type="entry name" value="ABHYDROLASE"/>
</dbReference>
<proteinExistence type="predicted"/>
<dbReference type="InterPro" id="IPR000073">
    <property type="entry name" value="AB_hydrolase_1"/>
</dbReference>
<accession>A0A7V4WWJ1</accession>
<evidence type="ECO:0000259" key="2">
    <source>
        <dbReference type="Pfam" id="PF00561"/>
    </source>
</evidence>
<dbReference type="PANTHER" id="PTHR43798">
    <property type="entry name" value="MONOACYLGLYCEROL LIPASE"/>
    <property type="match status" value="1"/>
</dbReference>
<reference evidence="3" key="1">
    <citation type="journal article" date="2020" name="mSystems">
        <title>Genome- and Community-Level Interaction Insights into Carbon Utilization and Element Cycling Functions of Hydrothermarchaeota in Hydrothermal Sediment.</title>
        <authorList>
            <person name="Zhou Z."/>
            <person name="Liu Y."/>
            <person name="Xu W."/>
            <person name="Pan J."/>
            <person name="Luo Z.H."/>
            <person name="Li M."/>
        </authorList>
    </citation>
    <scope>NUCLEOTIDE SEQUENCE [LARGE SCALE GENOMIC DNA]</scope>
    <source>
        <strain evidence="3">HyVt-577</strain>
    </source>
</reference>
<keyword evidence="1 3" id="KW-0378">Hydrolase</keyword>
<feature type="domain" description="AB hydrolase-1" evidence="2">
    <location>
        <begin position="35"/>
        <end position="142"/>
    </location>
</feature>
<dbReference type="EMBL" id="DRQG01000161">
    <property type="protein sequence ID" value="HGY57454.1"/>
    <property type="molecule type" value="Genomic_DNA"/>
</dbReference>
<evidence type="ECO:0000313" key="3">
    <source>
        <dbReference type="EMBL" id="HGY57454.1"/>
    </source>
</evidence>
<sequence>MRMLCASRRNEIMSCEIINTKLGKIEYYSEGKGVPVLFVHGGHSNCHEFLCKKGFDLEKFHLIIPSRPGYGRTPLDNTKTPKQAANLIIELLNHLSIDNVIVYGISAGGLTAIELAANYPDRVKKLILASAVSKRWLDEDEKIYKITQIIFNPKTERITWGIVRIFSKIFPYMIAKSFYTQFSKNPIHKLKMKDIQELLLSMKHYNSKMGFLNDISQNINVEILKNIKCSTLIIHSKNDNSVPFEHALYSKKMIENTKLIELNNEWGHLFWIGTDSKKSIEKTIEFIEE</sequence>
<dbReference type="Gene3D" id="3.40.50.1820">
    <property type="entry name" value="alpha/beta hydrolase"/>
    <property type="match status" value="1"/>
</dbReference>
<organism evidence="3">
    <name type="scientific">Caldithrix abyssi</name>
    <dbReference type="NCBI Taxonomy" id="187145"/>
    <lineage>
        <taxon>Bacteria</taxon>
        <taxon>Pseudomonadati</taxon>
        <taxon>Calditrichota</taxon>
        <taxon>Calditrichia</taxon>
        <taxon>Calditrichales</taxon>
        <taxon>Calditrichaceae</taxon>
        <taxon>Caldithrix</taxon>
    </lineage>
</organism>
<dbReference type="GO" id="GO:0016787">
    <property type="term" value="F:hydrolase activity"/>
    <property type="evidence" value="ECO:0007669"/>
    <property type="project" value="UniProtKB-KW"/>
</dbReference>
<dbReference type="GO" id="GO:0016020">
    <property type="term" value="C:membrane"/>
    <property type="evidence" value="ECO:0007669"/>
    <property type="project" value="TreeGrafter"/>
</dbReference>
<evidence type="ECO:0000256" key="1">
    <source>
        <dbReference type="ARBA" id="ARBA00022801"/>
    </source>
</evidence>
<dbReference type="SUPFAM" id="SSF53474">
    <property type="entry name" value="alpha/beta-Hydrolases"/>
    <property type="match status" value="1"/>
</dbReference>
<dbReference type="InterPro" id="IPR029058">
    <property type="entry name" value="AB_hydrolase_fold"/>
</dbReference>
<dbReference type="AlphaFoldDB" id="A0A7V4WWJ1"/>
<dbReference type="Pfam" id="PF00561">
    <property type="entry name" value="Abhydrolase_1"/>
    <property type="match status" value="1"/>
</dbReference>
<gene>
    <name evidence="3" type="ORF">ENK44_17230</name>
</gene>
<name>A0A7V4WWJ1_CALAY</name>
<dbReference type="PANTHER" id="PTHR43798:SF31">
    <property type="entry name" value="AB HYDROLASE SUPERFAMILY PROTEIN YCLE"/>
    <property type="match status" value="1"/>
</dbReference>
<protein>
    <submittedName>
        <fullName evidence="3">Alpha/beta hydrolase</fullName>
    </submittedName>
</protein>
<dbReference type="InterPro" id="IPR050266">
    <property type="entry name" value="AB_hydrolase_sf"/>
</dbReference>
<dbReference type="Proteomes" id="UP000885779">
    <property type="component" value="Unassembled WGS sequence"/>
</dbReference>